<reference evidence="1 2" key="1">
    <citation type="journal article" date="2016" name="Antonie Van Leeuwenhoek">
        <title>Nocardia donostiensis sp. nov., isolated from human respiratory specimens.</title>
        <authorList>
            <person name="Ercibengoa M."/>
            <person name="Bell M."/>
            <person name="Marimon J.M."/>
            <person name="Humrighouse B."/>
            <person name="Klenk H.P."/>
            <person name="Potter G."/>
            <person name="Perez-Trallero E."/>
        </authorList>
    </citation>
    <scope>NUCLEOTIDE SEQUENCE [LARGE SCALE GENOMIC DNA]</scope>
    <source>
        <strain evidence="1 2">X1655</strain>
    </source>
</reference>
<proteinExistence type="predicted"/>
<protein>
    <recommendedName>
        <fullName evidence="3">Resolvase/invertase-type recombinase catalytic domain-containing protein</fullName>
    </recommendedName>
</protein>
<dbReference type="EMBL" id="MUMY01000029">
    <property type="protein sequence ID" value="ONM46204.1"/>
    <property type="molecule type" value="Genomic_DNA"/>
</dbReference>
<evidence type="ECO:0008006" key="3">
    <source>
        <dbReference type="Google" id="ProtNLM"/>
    </source>
</evidence>
<dbReference type="AlphaFoldDB" id="A0A1W0B6Y2"/>
<accession>A0A1W0B6Y2</accession>
<comment type="caution">
    <text evidence="1">The sequence shown here is derived from an EMBL/GenBank/DDBJ whole genome shotgun (WGS) entry which is preliminary data.</text>
</comment>
<organism evidence="1 2">
    <name type="scientific">Nocardia donostiensis</name>
    <dbReference type="NCBI Taxonomy" id="1538463"/>
    <lineage>
        <taxon>Bacteria</taxon>
        <taxon>Bacillati</taxon>
        <taxon>Actinomycetota</taxon>
        <taxon>Actinomycetes</taxon>
        <taxon>Mycobacteriales</taxon>
        <taxon>Nocardiaceae</taxon>
        <taxon>Nocardia</taxon>
    </lineage>
</organism>
<evidence type="ECO:0000313" key="2">
    <source>
        <dbReference type="Proteomes" id="UP000188836"/>
    </source>
</evidence>
<evidence type="ECO:0000313" key="1">
    <source>
        <dbReference type="EMBL" id="ONM46204.1"/>
    </source>
</evidence>
<dbReference type="RefSeq" id="WP_077121464.1">
    <property type="nucleotide sequence ID" value="NZ_LOKT01000007.1"/>
</dbReference>
<dbReference type="OrthoDB" id="4557843at2"/>
<dbReference type="STRING" id="1538463.B0T36_12920"/>
<gene>
    <name evidence="1" type="ORF">B0T46_24355</name>
</gene>
<keyword evidence="2" id="KW-1185">Reference proteome</keyword>
<name>A0A1W0B6Y2_9NOCA</name>
<dbReference type="Proteomes" id="UP000188836">
    <property type="component" value="Unassembled WGS sequence"/>
</dbReference>
<sequence length="118" mass="13287">MPSAIVYLKKSLCGKRQERLEAECKRFAAAHGFAVSRTIIETRDDVLAWTLLKAAALGINGIVTPTVEHIDYRTEPVLQRCALMIVHPYGWYHKGSIDTWIPHVPEGMQCNHNHPPIS</sequence>